<keyword evidence="2" id="KW-0812">Transmembrane</keyword>
<dbReference type="Gene3D" id="3.90.1680.10">
    <property type="entry name" value="SOS response associated peptidase-like"/>
    <property type="match status" value="1"/>
</dbReference>
<feature type="compositionally biased region" description="Low complexity" evidence="6">
    <location>
        <begin position="341"/>
        <end position="369"/>
    </location>
</feature>
<keyword evidence="4" id="KW-0472">Membrane</keyword>
<dbReference type="Gene3D" id="1.10.287.110">
    <property type="entry name" value="DnaJ domain"/>
    <property type="match status" value="1"/>
</dbReference>
<evidence type="ECO:0000256" key="5">
    <source>
        <dbReference type="SAM" id="Coils"/>
    </source>
</evidence>
<feature type="region of interest" description="Disordered" evidence="6">
    <location>
        <begin position="1579"/>
        <end position="1599"/>
    </location>
</feature>
<protein>
    <recommendedName>
        <fullName evidence="7">J domain-containing protein</fullName>
    </recommendedName>
</protein>
<dbReference type="InterPro" id="IPR036590">
    <property type="entry name" value="SRAP-like"/>
</dbReference>
<evidence type="ECO:0000256" key="2">
    <source>
        <dbReference type="ARBA" id="ARBA00022692"/>
    </source>
</evidence>
<accession>A0AAV2ZJG6</accession>
<dbReference type="PROSITE" id="PS50076">
    <property type="entry name" value="DNAJ_2"/>
    <property type="match status" value="1"/>
</dbReference>
<dbReference type="InterPro" id="IPR001623">
    <property type="entry name" value="DnaJ_domain"/>
</dbReference>
<comment type="caution">
    <text evidence="8">The sequence shown here is derived from an EMBL/GenBank/DDBJ whole genome shotgun (WGS) entry which is preliminary data.</text>
</comment>
<dbReference type="PANTHER" id="PTHR43908">
    <property type="entry name" value="AT29763P-RELATED"/>
    <property type="match status" value="1"/>
</dbReference>
<dbReference type="Pfam" id="PF00226">
    <property type="entry name" value="DnaJ"/>
    <property type="match status" value="1"/>
</dbReference>
<dbReference type="InterPro" id="IPR051100">
    <property type="entry name" value="DnaJ_subfamily_B/C"/>
</dbReference>
<feature type="compositionally biased region" description="Basic and acidic residues" evidence="6">
    <location>
        <begin position="250"/>
        <end position="261"/>
    </location>
</feature>
<dbReference type="GO" id="GO:0071218">
    <property type="term" value="P:cellular response to misfolded protein"/>
    <property type="evidence" value="ECO:0007669"/>
    <property type="project" value="TreeGrafter"/>
</dbReference>
<dbReference type="GO" id="GO:0005789">
    <property type="term" value="C:endoplasmic reticulum membrane"/>
    <property type="evidence" value="ECO:0007669"/>
    <property type="project" value="TreeGrafter"/>
</dbReference>
<dbReference type="InterPro" id="IPR015399">
    <property type="entry name" value="DUF1977_DnaJ-like"/>
</dbReference>
<dbReference type="InterPro" id="IPR036869">
    <property type="entry name" value="J_dom_sf"/>
</dbReference>
<keyword evidence="9" id="KW-1185">Reference proteome</keyword>
<feature type="compositionally biased region" description="Basic and acidic residues" evidence="6">
    <location>
        <begin position="373"/>
        <end position="384"/>
    </location>
</feature>
<sequence length="1959" mass="220775">MCGRARCILQREEVAAAAGVSPEDFINSDKYYPVENLGPGRYTPVMCSEGSKTGSKAHRELRAMKWGLIPSFAKPNAKPDHFMMFNARSENLQERPAFKRLLHTRRCIVLCNGYYEWQQVDKKEKQPYYLYKPDQLLKFAALYDTWKNDDGEEMYSFSIITAQVSPQLKWMHVRMPVILSDEGAERWLSDALFPKVADLLVPYANPDLKWHPVDKKIGSTRFQSEECSKKVDIKHAGSNIASFFVKTEKKEPINEEPKTEPPPDVSATDKPTGFVKASDYFQELQTKATSPVREAEKCFEIGKKHLRAGNYRQAIKFLEKSERMFPLPGVDALIERARSEMASASATSPRRSTAPPSSSASTSSASSSSNNMRQRESSASEEPTRPYTAEQAQMVRKIKACKSHYEVLSVPQNADDAEIKKAYRKLALKLHPDKNSAPGAEEAFKAVGKAFTVLSDADKRAHYDKYGDSQPEMTNARGRGAAGRYYEDEVSPEEIFNMFFGGGFPRQRRAHHARRAAPPGSGAQHQQEQRPIAQLVQFLPLLMIFFLSMFSIPTQPEIPFSMQPTAQYNIQRTTQMANVAKGIPYYVDREFDRKYTTHWRDLSRVEQMVEQYHISRLTESCDNQKLKQKRMIYRARNSKEADREAAMRTALEMKMPACEQLHAFAPGRSLRLATLQPLKQAVSSGQTANQSIGRDAHATSTATAVLPKAKRRPLQQHRKLSFPDALSTFETITTATPASEVIELNQTEITKAFMESWLRKYEQDQQQYKSIVVHAEVGLREVARLTKKLPVPNEFVGAFTMKIMDSLTPHFGPYTALVRMLTGAVRQSIYCNPSDGTAPLPYFALVKAQRKVINSLKNELRKRAKRNERLVHDIRKVQETFIYFLDACAHGLVRTLLREWFSLAIIRKKNSRKYIEYFSSWFTGSPKTLIPRIFMQWKQEAMQNKIARMQKQLDADAEKLAALQKQVEELSSQRDLAQLECLAMRNDRKQAEDTTQRLSRKIQSATAYLEGSYRREGLVSQEGQLRAEAVSTLPPLVLESLLRGYHNLGFLQQLHSNVIPKGIFPATVVIATSPSMHTTKTKTTVISSTDPVQDHENAVLHKILTELTTLGVSKPLSAPAATVHNHTHAHAPNLGMASRSLSMAPAHGHGALGHIGESANHNQGGHIHRSHTVTPGHPPLAVESHTDDGDLLAQAESADEFITCFQSIVRRMELQRANVLFLPLNGSQGHMKPMTRPHAHVGQWDARLRRLVEDAVGQYEVVLHAIRSQDEHYARQTKLFSSRILENHEVTVSPQGRAVASFHNGDLGIINGVKRYSVDGINLAEMIKTASANSTSGTSKAEPVHQLPATRMIPGASNIDLEKLELVRMSDFEISGKHTRAFAALFVAHLMTEFGSLLFCPGDMSVFMHTSYLHEHALKTQLACAAAAATGGTPPPRQSTRLMLETMATAIAETEEDDEEDDAPVQQDPTIINALNNGLFTGIDSIVAAYNSWNTLATQLIDADIVHERGVSFGLELGDGALTAPGTPAAEARRSVLGKAATPPDRLVTKLASAGSMMFFRPKLLFHVEPMPQSILLATPKDHNGGSHRTSTTPPDTYHTSRIRRVPIDGVDELTRTLRTLREVGRRTTSRLQDFAVTRQQLDDFRHLQWQQVSQLASHFTSFTNVQVPIFTSKALEDDRKHVYECITMDNGTLERLFSVEDDPEAEMRKVRWILEKKKQLVRHLYAKHRPGIHYAVSVEELWHFVKVLQLPREINILPTIRDEDAIASGYEQVFSPEDLAEILLQLCNEQFLPQITPLSARVEYFATHHLPFAIRNQSIIRDIMHHPDVKKALADHGPTLRIIFRRYCAKEKDHRRGRHGHNHGIAKFMRLNDWLSFIQDYKLLRARFTVDYAVAVFRNVQEAESGQDDHLEMIYSEFCEGIVGISSSFFPDPFLPAVKKLHHFIRRFVPVSPEEVGS</sequence>
<evidence type="ECO:0000313" key="9">
    <source>
        <dbReference type="Proteomes" id="UP001146120"/>
    </source>
</evidence>
<feature type="region of interest" description="Disordered" evidence="6">
    <location>
        <begin position="1145"/>
        <end position="1185"/>
    </location>
</feature>
<dbReference type="SUPFAM" id="SSF143081">
    <property type="entry name" value="BB1717-like"/>
    <property type="match status" value="1"/>
</dbReference>
<organism evidence="8 9">
    <name type="scientific">Lagenidium giganteum</name>
    <dbReference type="NCBI Taxonomy" id="4803"/>
    <lineage>
        <taxon>Eukaryota</taxon>
        <taxon>Sar</taxon>
        <taxon>Stramenopiles</taxon>
        <taxon>Oomycota</taxon>
        <taxon>Peronosporomycetes</taxon>
        <taxon>Pythiales</taxon>
        <taxon>Pythiaceae</taxon>
    </lineage>
</organism>
<evidence type="ECO:0000256" key="1">
    <source>
        <dbReference type="ARBA" id="ARBA00004167"/>
    </source>
</evidence>
<gene>
    <name evidence="8" type="ORF">N0F65_004421</name>
</gene>
<dbReference type="PRINTS" id="PR00625">
    <property type="entry name" value="JDOMAIN"/>
</dbReference>
<feature type="coiled-coil region" evidence="5">
    <location>
        <begin position="939"/>
        <end position="980"/>
    </location>
</feature>
<dbReference type="Pfam" id="PF02586">
    <property type="entry name" value="SRAP"/>
    <property type="match status" value="1"/>
</dbReference>
<dbReference type="GO" id="GO:0003697">
    <property type="term" value="F:single-stranded DNA binding"/>
    <property type="evidence" value="ECO:0007669"/>
    <property type="project" value="InterPro"/>
</dbReference>
<proteinExistence type="predicted"/>
<feature type="domain" description="J" evidence="7">
    <location>
        <begin position="403"/>
        <end position="467"/>
    </location>
</feature>
<feature type="region of interest" description="Disordered" evidence="6">
    <location>
        <begin position="341"/>
        <end position="391"/>
    </location>
</feature>
<feature type="compositionally biased region" description="Polar residues" evidence="6">
    <location>
        <begin position="1587"/>
        <end position="1599"/>
    </location>
</feature>
<keyword evidence="3" id="KW-1133">Transmembrane helix</keyword>
<feature type="region of interest" description="Disordered" evidence="6">
    <location>
        <begin position="688"/>
        <end position="714"/>
    </location>
</feature>
<feature type="region of interest" description="Disordered" evidence="6">
    <location>
        <begin position="508"/>
        <end position="529"/>
    </location>
</feature>
<evidence type="ECO:0000256" key="6">
    <source>
        <dbReference type="SAM" id="MobiDB-lite"/>
    </source>
</evidence>
<evidence type="ECO:0000256" key="4">
    <source>
        <dbReference type="ARBA" id="ARBA00023136"/>
    </source>
</evidence>
<evidence type="ECO:0000256" key="3">
    <source>
        <dbReference type="ARBA" id="ARBA00022989"/>
    </source>
</evidence>
<keyword evidence="5" id="KW-0175">Coiled coil</keyword>
<dbReference type="SMART" id="SM00271">
    <property type="entry name" value="DnaJ"/>
    <property type="match status" value="1"/>
</dbReference>
<dbReference type="PANTHER" id="PTHR43908:SF3">
    <property type="entry name" value="AT29763P-RELATED"/>
    <property type="match status" value="1"/>
</dbReference>
<evidence type="ECO:0000259" key="7">
    <source>
        <dbReference type="PROSITE" id="PS50076"/>
    </source>
</evidence>
<feature type="region of interest" description="Disordered" evidence="6">
    <location>
        <begin position="250"/>
        <end position="272"/>
    </location>
</feature>
<dbReference type="Pfam" id="PF09320">
    <property type="entry name" value="DUF1977"/>
    <property type="match status" value="1"/>
</dbReference>
<dbReference type="EMBL" id="DAKRPA010000005">
    <property type="protein sequence ID" value="DBA04784.1"/>
    <property type="molecule type" value="Genomic_DNA"/>
</dbReference>
<dbReference type="GO" id="GO:0030544">
    <property type="term" value="F:Hsp70 protein binding"/>
    <property type="evidence" value="ECO:0007669"/>
    <property type="project" value="TreeGrafter"/>
</dbReference>
<dbReference type="GO" id="GO:0106300">
    <property type="term" value="P:protein-DNA covalent cross-linking repair"/>
    <property type="evidence" value="ECO:0007669"/>
    <property type="project" value="InterPro"/>
</dbReference>
<name>A0AAV2ZJG6_9STRA</name>
<evidence type="ECO:0000313" key="8">
    <source>
        <dbReference type="EMBL" id="DBA04784.1"/>
    </source>
</evidence>
<dbReference type="SUPFAM" id="SSF46565">
    <property type="entry name" value="Chaperone J-domain"/>
    <property type="match status" value="1"/>
</dbReference>
<comment type="subcellular location">
    <subcellularLocation>
        <location evidence="1">Membrane</location>
        <topology evidence="1">Single-pass membrane protein</topology>
    </subcellularLocation>
</comment>
<dbReference type="Proteomes" id="UP001146120">
    <property type="component" value="Unassembled WGS sequence"/>
</dbReference>
<dbReference type="CDD" id="cd06257">
    <property type="entry name" value="DnaJ"/>
    <property type="match status" value="1"/>
</dbReference>
<reference evidence="8" key="2">
    <citation type="journal article" date="2023" name="Microbiol Resour">
        <title>Decontamination and Annotation of the Draft Genome Sequence of the Oomycete Lagenidium giganteum ARSEF 373.</title>
        <authorList>
            <person name="Morgan W.R."/>
            <person name="Tartar A."/>
        </authorList>
    </citation>
    <scope>NUCLEOTIDE SEQUENCE</scope>
    <source>
        <strain evidence="8">ARSEF 373</strain>
    </source>
</reference>
<feature type="compositionally biased region" description="Polar residues" evidence="6">
    <location>
        <begin position="688"/>
        <end position="703"/>
    </location>
</feature>
<dbReference type="InterPro" id="IPR003738">
    <property type="entry name" value="SRAP"/>
</dbReference>
<reference evidence="8" key="1">
    <citation type="submission" date="2022-11" db="EMBL/GenBank/DDBJ databases">
        <authorList>
            <person name="Morgan W.R."/>
            <person name="Tartar A."/>
        </authorList>
    </citation>
    <scope>NUCLEOTIDE SEQUENCE</scope>
    <source>
        <strain evidence="8">ARSEF 373</strain>
    </source>
</reference>